<dbReference type="Proteomes" id="UP000297693">
    <property type="component" value="Unassembled WGS sequence"/>
</dbReference>
<evidence type="ECO:0000313" key="3">
    <source>
        <dbReference type="Proteomes" id="UP000297693"/>
    </source>
</evidence>
<dbReference type="EMBL" id="RQGD01000008">
    <property type="protein sequence ID" value="TGL62958.1"/>
    <property type="molecule type" value="Genomic_DNA"/>
</dbReference>
<feature type="transmembrane region" description="Helical" evidence="1">
    <location>
        <begin position="64"/>
        <end position="85"/>
    </location>
</feature>
<dbReference type="GO" id="GO:0016788">
    <property type="term" value="F:hydrolase activity, acting on ester bonds"/>
    <property type="evidence" value="ECO:0007669"/>
    <property type="project" value="UniProtKB-ARBA"/>
</dbReference>
<keyword evidence="1" id="KW-0472">Membrane</keyword>
<keyword evidence="3" id="KW-1185">Reference proteome</keyword>
<keyword evidence="2" id="KW-0378">Hydrolase</keyword>
<evidence type="ECO:0000256" key="1">
    <source>
        <dbReference type="SAM" id="Phobius"/>
    </source>
</evidence>
<evidence type="ECO:0000313" key="2">
    <source>
        <dbReference type="EMBL" id="TGL62958.1"/>
    </source>
</evidence>
<dbReference type="CDD" id="cd00229">
    <property type="entry name" value="SGNH_hydrolase"/>
    <property type="match status" value="1"/>
</dbReference>
<sequence length="368" mass="42584">MRITYSFFLMAVMIIAIIEFPHLPLHVVTMGLRLMMIFILAIEMILSFKYCLSFFKPPELVKNMGLCVVSVIFTLLLLEAFFMFLPRTHGIGYSLANALWFDRYWKPFNSYGTRDLEPVKNKKTNIIFAGDSFAAGQGIKYIEDRFPDIVRTNLSKINENIQVINLAQTSLDTKSEFDSVKNFIESSGIHPDIIILQYYGNDIDHIAKKFGMRGDGEGFSPYAELNAFTRWILRGSYLFNYLYWMIPSQEVNGYLTYIEKAYADDLIFTEHMNEIVAFNSYAKARNTKFFVVLFPLMLEIELSHKLYLDKITRYLKSKDIESMDLSVLFKDLPISDRIVNGNDAHPSLAVHRLVGEELTRYLSQELSK</sequence>
<gene>
    <name evidence="2" type="ORF">EHQ58_02065</name>
</gene>
<name>A0A4R9K8K5_9LEPT</name>
<dbReference type="InterPro" id="IPR036514">
    <property type="entry name" value="SGNH_hydro_sf"/>
</dbReference>
<dbReference type="Gene3D" id="3.40.50.1110">
    <property type="entry name" value="SGNH hydrolase"/>
    <property type="match status" value="1"/>
</dbReference>
<keyword evidence="1" id="KW-0812">Transmembrane</keyword>
<comment type="caution">
    <text evidence="2">The sequence shown here is derived from an EMBL/GenBank/DDBJ whole genome shotgun (WGS) entry which is preliminary data.</text>
</comment>
<dbReference type="OrthoDB" id="916975at2"/>
<feature type="transmembrane region" description="Helical" evidence="1">
    <location>
        <begin position="7"/>
        <end position="25"/>
    </location>
</feature>
<proteinExistence type="predicted"/>
<accession>A0A4R9K8K5</accession>
<organism evidence="2 3">
    <name type="scientific">Leptospira ognonensis</name>
    <dbReference type="NCBI Taxonomy" id="2484945"/>
    <lineage>
        <taxon>Bacteria</taxon>
        <taxon>Pseudomonadati</taxon>
        <taxon>Spirochaetota</taxon>
        <taxon>Spirochaetia</taxon>
        <taxon>Leptospirales</taxon>
        <taxon>Leptospiraceae</taxon>
        <taxon>Leptospira</taxon>
    </lineage>
</organism>
<dbReference type="AlphaFoldDB" id="A0A4R9K8K5"/>
<protein>
    <submittedName>
        <fullName evidence="2">SGNH/GDSL hydrolase family protein</fullName>
    </submittedName>
</protein>
<reference evidence="2" key="1">
    <citation type="journal article" date="2019" name="PLoS Negl. Trop. Dis.">
        <title>Revisiting the worldwide diversity of Leptospira species in the environment.</title>
        <authorList>
            <person name="Vincent A.T."/>
            <person name="Schiettekatte O."/>
            <person name="Bourhy P."/>
            <person name="Veyrier F.J."/>
            <person name="Picardeau M."/>
        </authorList>
    </citation>
    <scope>NUCLEOTIDE SEQUENCE [LARGE SCALE GENOMIC DNA]</scope>
    <source>
        <strain evidence="2">201702476</strain>
    </source>
</reference>
<keyword evidence="1" id="KW-1133">Transmembrane helix</keyword>
<dbReference type="SUPFAM" id="SSF52266">
    <property type="entry name" value="SGNH hydrolase"/>
    <property type="match status" value="1"/>
</dbReference>
<feature type="transmembrane region" description="Helical" evidence="1">
    <location>
        <begin position="31"/>
        <end position="52"/>
    </location>
</feature>